<dbReference type="RefSeq" id="WP_084199916.1">
    <property type="nucleotide sequence ID" value="NZ_BMYL01000005.1"/>
</dbReference>
<dbReference type="Gene3D" id="3.40.50.300">
    <property type="entry name" value="P-loop containing nucleotide triphosphate hydrolases"/>
    <property type="match status" value="1"/>
</dbReference>
<sequence length="347" mass="39238">MKIREVLDRVQIQQDLAEFMSKYVTSFISDEALNLIANVHATHFGIPRCGLIYAPTDTGKTALINAYKRQYMAAFEHKADDCEELPILHIKLPASCTIDRLLVALLKELGDIAPHKGSVAEKEGRLLALVMRRNVSLIIIDDFNRLLRDSGTSFNRSIGHYIQYLLDDHLKRPILMTGVMSCRYILGELDELERRTPFKLQLKTFDCSTEAGVGRFRLFLEILESEIPGGSISISSELMAKRLFYLSNGVPGPIKTLVEQSILAKQDIDKKLCLKDYARGFSNIYRREDIGEISGSQPISSSSKKSTLGRRLENGESEKYIPAFNPFLPNASEAKLERHLSWWKENA</sequence>
<proteinExistence type="predicted"/>
<dbReference type="KEGG" id="hja:BST95_12695"/>
<dbReference type="InterPro" id="IPR008868">
    <property type="entry name" value="TniB"/>
</dbReference>
<evidence type="ECO:0000313" key="1">
    <source>
        <dbReference type="EMBL" id="PLW88012.1"/>
    </source>
</evidence>
<comment type="caution">
    <text evidence="1">The sequence shown here is derived from an EMBL/GenBank/DDBJ whole genome shotgun (WGS) entry which is preliminary data.</text>
</comment>
<keyword evidence="2" id="KW-1185">Reference proteome</keyword>
<accession>A0AAP8MI94</accession>
<protein>
    <recommendedName>
        <fullName evidence="3">AAA+ ATPase domain-containing protein</fullName>
    </recommendedName>
</protein>
<evidence type="ECO:0008006" key="3">
    <source>
        <dbReference type="Google" id="ProtNLM"/>
    </source>
</evidence>
<dbReference type="AlphaFoldDB" id="A0AAP8MI94"/>
<dbReference type="Proteomes" id="UP000235162">
    <property type="component" value="Unassembled WGS sequence"/>
</dbReference>
<dbReference type="Pfam" id="PF05621">
    <property type="entry name" value="TniB"/>
    <property type="match status" value="1"/>
</dbReference>
<gene>
    <name evidence="1" type="ORF">C0029_05490</name>
</gene>
<dbReference type="EMBL" id="PKUR01000001">
    <property type="protein sequence ID" value="PLW88012.1"/>
    <property type="molecule type" value="Genomic_DNA"/>
</dbReference>
<reference evidence="1 2" key="1">
    <citation type="submission" date="2018-01" db="EMBL/GenBank/DDBJ databases">
        <title>The draft genome sequence of Halioglobus japonicus S1-36.</title>
        <authorList>
            <person name="Du Z.-J."/>
            <person name="Shi M.-J."/>
        </authorList>
    </citation>
    <scope>NUCLEOTIDE SEQUENCE [LARGE SCALE GENOMIC DNA]</scope>
    <source>
        <strain evidence="1 2">S1-36</strain>
    </source>
</reference>
<dbReference type="SUPFAM" id="SSF52540">
    <property type="entry name" value="P-loop containing nucleoside triphosphate hydrolases"/>
    <property type="match status" value="1"/>
</dbReference>
<name>A0AAP8MI94_9GAMM</name>
<organism evidence="1 2">
    <name type="scientific">Halioglobus japonicus</name>
    <dbReference type="NCBI Taxonomy" id="930805"/>
    <lineage>
        <taxon>Bacteria</taxon>
        <taxon>Pseudomonadati</taxon>
        <taxon>Pseudomonadota</taxon>
        <taxon>Gammaproteobacteria</taxon>
        <taxon>Cellvibrionales</taxon>
        <taxon>Halieaceae</taxon>
        <taxon>Halioglobus</taxon>
    </lineage>
</organism>
<dbReference type="InterPro" id="IPR027417">
    <property type="entry name" value="P-loop_NTPase"/>
</dbReference>
<evidence type="ECO:0000313" key="2">
    <source>
        <dbReference type="Proteomes" id="UP000235162"/>
    </source>
</evidence>